<protein>
    <submittedName>
        <fullName evidence="1">Uncharacterized protein</fullName>
    </submittedName>
</protein>
<name>A0A177ARA7_9BILA</name>
<proteinExistence type="predicted"/>
<dbReference type="AlphaFoldDB" id="A0A177ARA7"/>
<organism evidence="1 2">
    <name type="scientific">Intoshia linei</name>
    <dbReference type="NCBI Taxonomy" id="1819745"/>
    <lineage>
        <taxon>Eukaryota</taxon>
        <taxon>Metazoa</taxon>
        <taxon>Spiralia</taxon>
        <taxon>Lophotrochozoa</taxon>
        <taxon>Mesozoa</taxon>
        <taxon>Orthonectida</taxon>
        <taxon>Rhopaluridae</taxon>
        <taxon>Intoshia</taxon>
    </lineage>
</organism>
<evidence type="ECO:0000313" key="1">
    <source>
        <dbReference type="EMBL" id="OAF64528.1"/>
    </source>
</evidence>
<reference evidence="1 2" key="1">
    <citation type="submission" date="2016-04" db="EMBL/GenBank/DDBJ databases">
        <title>The genome of Intoshia linei affirms orthonectids as highly simplified spiralians.</title>
        <authorList>
            <person name="Mikhailov K.V."/>
            <person name="Slusarev G.S."/>
            <person name="Nikitin M.A."/>
            <person name="Logacheva M.D."/>
            <person name="Penin A."/>
            <person name="Aleoshin V."/>
            <person name="Panchin Y.V."/>
        </authorList>
    </citation>
    <scope>NUCLEOTIDE SEQUENCE [LARGE SCALE GENOMIC DNA]</scope>
    <source>
        <strain evidence="1">Intl2013</strain>
        <tissue evidence="1">Whole animal</tissue>
    </source>
</reference>
<comment type="caution">
    <text evidence="1">The sequence shown here is derived from an EMBL/GenBank/DDBJ whole genome shotgun (WGS) entry which is preliminary data.</text>
</comment>
<evidence type="ECO:0000313" key="2">
    <source>
        <dbReference type="Proteomes" id="UP000078046"/>
    </source>
</evidence>
<accession>A0A177ARA7</accession>
<dbReference type="EMBL" id="LWCA01001772">
    <property type="protein sequence ID" value="OAF64528.1"/>
    <property type="molecule type" value="Genomic_DNA"/>
</dbReference>
<feature type="non-terminal residue" evidence="1">
    <location>
        <position position="1"/>
    </location>
</feature>
<dbReference type="Proteomes" id="UP000078046">
    <property type="component" value="Unassembled WGS sequence"/>
</dbReference>
<sequence length="326" mass="37330">LSFINIDEGEDTTGVTWKEEIEPDTCEIDNLATGNLELITLDKNNVNYRKIADIPSYEDIDADAKRINSFLKKVNQRQSIKVTTKTPSRESRKKSDIIGEIKPIQYKKLVHPKPFCLKEKSIISYKTMDTNELKQPLAVKPLLSRDVLKQTKNKKFKYDAYGSVIWTKPINIKRLPTNLIKLRHRVIQSPLKTSLYKSKNNNISSDEEIDDHTSKYQTFSEREIKKSLMIRQCSVFVTIYLQKIETLENHTVLKNELMEPNEGVTIYQGGLVKKCYKSIDSKNSQVFETYIKGNKLRPIQPDSSSPLAEVSAILNRVDSSNVSVGN</sequence>
<gene>
    <name evidence="1" type="ORF">A3Q56_07765</name>
</gene>
<keyword evidence="2" id="KW-1185">Reference proteome</keyword>